<evidence type="ECO:0000313" key="3">
    <source>
        <dbReference type="Proteomes" id="UP000478052"/>
    </source>
</evidence>
<dbReference type="Pfam" id="PF10551">
    <property type="entry name" value="MULE"/>
    <property type="match status" value="1"/>
</dbReference>
<sequence length="224" mass="25945">MEIKTNVGEQFLFVNDKENSIVGFYTEQNIKILCDVKKIYVDGMFKSGPKNCIPLFTIHGLKNEVYLPLVFFFTAQQVKYYIHVCISTCIIRYSISIGVSCFNILTFFIDFEPAIHSATAEVFPNAKIRGCRFHLGKSCWRKNNTDDSHYLKYFFGLPFLEPENVIDCFTDDFMAIQPAENDQMVKFTDCIFENYISADAMFPWTIPRNSYVPLINQGRNSYVI</sequence>
<feature type="domain" description="MULE transposase" evidence="1">
    <location>
        <begin position="39"/>
        <end position="137"/>
    </location>
</feature>
<organism evidence="2 3">
    <name type="scientific">Aphis craccivora</name>
    <name type="common">Cowpea aphid</name>
    <dbReference type="NCBI Taxonomy" id="307492"/>
    <lineage>
        <taxon>Eukaryota</taxon>
        <taxon>Metazoa</taxon>
        <taxon>Ecdysozoa</taxon>
        <taxon>Arthropoda</taxon>
        <taxon>Hexapoda</taxon>
        <taxon>Insecta</taxon>
        <taxon>Pterygota</taxon>
        <taxon>Neoptera</taxon>
        <taxon>Paraneoptera</taxon>
        <taxon>Hemiptera</taxon>
        <taxon>Sternorrhyncha</taxon>
        <taxon>Aphidomorpha</taxon>
        <taxon>Aphidoidea</taxon>
        <taxon>Aphididae</taxon>
        <taxon>Aphidini</taxon>
        <taxon>Aphis</taxon>
        <taxon>Aphis</taxon>
    </lineage>
</organism>
<gene>
    <name evidence="2" type="ORF">FWK35_00020093</name>
</gene>
<comment type="caution">
    <text evidence="2">The sequence shown here is derived from an EMBL/GenBank/DDBJ whole genome shotgun (WGS) entry which is preliminary data.</text>
</comment>
<dbReference type="InterPro" id="IPR018289">
    <property type="entry name" value="MULE_transposase_dom"/>
</dbReference>
<evidence type="ECO:0000259" key="1">
    <source>
        <dbReference type="Pfam" id="PF10551"/>
    </source>
</evidence>
<keyword evidence="3" id="KW-1185">Reference proteome</keyword>
<protein>
    <submittedName>
        <fullName evidence="2">MULE domain-containing protein</fullName>
    </submittedName>
</protein>
<reference evidence="2 3" key="1">
    <citation type="submission" date="2019-08" db="EMBL/GenBank/DDBJ databases">
        <title>Whole genome of Aphis craccivora.</title>
        <authorList>
            <person name="Voronova N.V."/>
            <person name="Shulinski R.S."/>
            <person name="Bandarenka Y.V."/>
            <person name="Zhorov D.G."/>
            <person name="Warner D."/>
        </authorList>
    </citation>
    <scope>NUCLEOTIDE SEQUENCE [LARGE SCALE GENOMIC DNA]</scope>
    <source>
        <strain evidence="2">180601</strain>
        <tissue evidence="2">Whole Body</tissue>
    </source>
</reference>
<evidence type="ECO:0000313" key="2">
    <source>
        <dbReference type="EMBL" id="KAF0769907.1"/>
    </source>
</evidence>
<dbReference type="AlphaFoldDB" id="A0A6G0ZFW7"/>
<dbReference type="EMBL" id="VUJU01000512">
    <property type="protein sequence ID" value="KAF0769907.1"/>
    <property type="molecule type" value="Genomic_DNA"/>
</dbReference>
<proteinExistence type="predicted"/>
<name>A0A6G0ZFW7_APHCR</name>
<accession>A0A6G0ZFW7</accession>
<dbReference type="Proteomes" id="UP000478052">
    <property type="component" value="Unassembled WGS sequence"/>
</dbReference>